<name>A0A6A5SCK2_9PLEO</name>
<dbReference type="EMBL" id="ML976304">
    <property type="protein sequence ID" value="KAF1935167.1"/>
    <property type="molecule type" value="Genomic_DNA"/>
</dbReference>
<dbReference type="Proteomes" id="UP000800038">
    <property type="component" value="Unassembled WGS sequence"/>
</dbReference>
<accession>A0A6A5SCK2</accession>
<evidence type="ECO:0000256" key="1">
    <source>
        <dbReference type="SAM" id="MobiDB-lite"/>
    </source>
</evidence>
<evidence type="ECO:0000313" key="3">
    <source>
        <dbReference type="Proteomes" id="UP000800038"/>
    </source>
</evidence>
<feature type="region of interest" description="Disordered" evidence="1">
    <location>
        <begin position="47"/>
        <end position="67"/>
    </location>
</feature>
<feature type="region of interest" description="Disordered" evidence="1">
    <location>
        <begin position="103"/>
        <end position="131"/>
    </location>
</feature>
<gene>
    <name evidence="2" type="ORF">EJ02DRAFT_439412</name>
</gene>
<evidence type="ECO:0000313" key="2">
    <source>
        <dbReference type="EMBL" id="KAF1935167.1"/>
    </source>
</evidence>
<reference evidence="2" key="1">
    <citation type="journal article" date="2020" name="Stud. Mycol.">
        <title>101 Dothideomycetes genomes: a test case for predicting lifestyles and emergence of pathogens.</title>
        <authorList>
            <person name="Haridas S."/>
            <person name="Albert R."/>
            <person name="Binder M."/>
            <person name="Bloem J."/>
            <person name="Labutti K."/>
            <person name="Salamov A."/>
            <person name="Andreopoulos B."/>
            <person name="Baker S."/>
            <person name="Barry K."/>
            <person name="Bills G."/>
            <person name="Bluhm B."/>
            <person name="Cannon C."/>
            <person name="Castanera R."/>
            <person name="Culley D."/>
            <person name="Daum C."/>
            <person name="Ezra D."/>
            <person name="Gonzalez J."/>
            <person name="Henrissat B."/>
            <person name="Kuo A."/>
            <person name="Liang C."/>
            <person name="Lipzen A."/>
            <person name="Lutzoni F."/>
            <person name="Magnuson J."/>
            <person name="Mondo S."/>
            <person name="Nolan M."/>
            <person name="Ohm R."/>
            <person name="Pangilinan J."/>
            <person name="Park H.-J."/>
            <person name="Ramirez L."/>
            <person name="Alfaro M."/>
            <person name="Sun H."/>
            <person name="Tritt A."/>
            <person name="Yoshinaga Y."/>
            <person name="Zwiers L.-H."/>
            <person name="Turgeon B."/>
            <person name="Goodwin S."/>
            <person name="Spatafora J."/>
            <person name="Crous P."/>
            <person name="Grigoriev I."/>
        </authorList>
    </citation>
    <scope>NUCLEOTIDE SEQUENCE</scope>
    <source>
        <strain evidence="2">CBS 161.51</strain>
    </source>
</reference>
<sequence length="131" mass="13705">MAAQIASPIGGPSSLFLGSGSATGSSIHAIKSARFMPIRYSSHCVRSTHGFASSHSPKSSTKRHKRAVGTEVITAVDLIRDPHEISTFPVSQSLATRIGTKTIPVQSSGSNAHGKKLGEIEQTTSLDASSY</sequence>
<dbReference type="OrthoDB" id="10562778at2759"/>
<feature type="compositionally biased region" description="Polar residues" evidence="1">
    <location>
        <begin position="121"/>
        <end position="131"/>
    </location>
</feature>
<proteinExistence type="predicted"/>
<keyword evidence="3" id="KW-1185">Reference proteome</keyword>
<organism evidence="2 3">
    <name type="scientific">Clathrospora elynae</name>
    <dbReference type="NCBI Taxonomy" id="706981"/>
    <lineage>
        <taxon>Eukaryota</taxon>
        <taxon>Fungi</taxon>
        <taxon>Dikarya</taxon>
        <taxon>Ascomycota</taxon>
        <taxon>Pezizomycotina</taxon>
        <taxon>Dothideomycetes</taxon>
        <taxon>Pleosporomycetidae</taxon>
        <taxon>Pleosporales</taxon>
        <taxon>Diademaceae</taxon>
        <taxon>Clathrospora</taxon>
    </lineage>
</organism>
<dbReference type="AlphaFoldDB" id="A0A6A5SCK2"/>
<feature type="compositionally biased region" description="Polar residues" evidence="1">
    <location>
        <begin position="50"/>
        <end position="59"/>
    </location>
</feature>
<protein>
    <submittedName>
        <fullName evidence="2">Uncharacterized protein</fullName>
    </submittedName>
</protein>